<organism evidence="8 9">
    <name type="scientific">Shewanella submarina</name>
    <dbReference type="NCBI Taxonomy" id="2016376"/>
    <lineage>
        <taxon>Bacteria</taxon>
        <taxon>Pseudomonadati</taxon>
        <taxon>Pseudomonadota</taxon>
        <taxon>Gammaproteobacteria</taxon>
        <taxon>Alteromonadales</taxon>
        <taxon>Shewanellaceae</taxon>
        <taxon>Shewanella</taxon>
    </lineage>
</organism>
<feature type="domain" description="ABC-2 type transporter transmembrane" evidence="7">
    <location>
        <begin position="18"/>
        <end position="374"/>
    </location>
</feature>
<feature type="transmembrane region" description="Helical" evidence="6">
    <location>
        <begin position="290"/>
        <end position="309"/>
    </location>
</feature>
<comment type="subcellular location">
    <subcellularLocation>
        <location evidence="1">Cell membrane</location>
        <topology evidence="1">Multi-pass membrane protein</topology>
    </subcellularLocation>
</comment>
<dbReference type="EMBL" id="JBHRTD010000018">
    <property type="protein sequence ID" value="MFC3139989.1"/>
    <property type="molecule type" value="Genomic_DNA"/>
</dbReference>
<accession>A0ABV7GIE5</accession>
<dbReference type="InterPro" id="IPR013525">
    <property type="entry name" value="ABC2_TM"/>
</dbReference>
<dbReference type="Gene3D" id="3.40.1710.10">
    <property type="entry name" value="abc type-2 transporter like domain"/>
    <property type="match status" value="1"/>
</dbReference>
<reference evidence="9" key="1">
    <citation type="journal article" date="2019" name="Int. J. Syst. Evol. Microbiol.">
        <title>The Global Catalogue of Microorganisms (GCM) 10K type strain sequencing project: providing services to taxonomists for standard genome sequencing and annotation.</title>
        <authorList>
            <consortium name="The Broad Institute Genomics Platform"/>
            <consortium name="The Broad Institute Genome Sequencing Center for Infectious Disease"/>
            <person name="Wu L."/>
            <person name="Ma J."/>
        </authorList>
    </citation>
    <scope>NUCLEOTIDE SEQUENCE [LARGE SCALE GENOMIC DNA]</scope>
    <source>
        <strain evidence="9">KCTC 52277</strain>
    </source>
</reference>
<feature type="transmembrane region" description="Helical" evidence="6">
    <location>
        <begin position="261"/>
        <end position="284"/>
    </location>
</feature>
<keyword evidence="9" id="KW-1185">Reference proteome</keyword>
<dbReference type="InterPro" id="IPR051449">
    <property type="entry name" value="ABC-2_transporter_component"/>
</dbReference>
<dbReference type="Pfam" id="PF12698">
    <property type="entry name" value="ABC2_membrane_3"/>
    <property type="match status" value="1"/>
</dbReference>
<feature type="transmembrane region" description="Helical" evidence="6">
    <location>
        <begin position="229"/>
        <end position="249"/>
    </location>
</feature>
<comment type="caution">
    <text evidence="8">The sequence shown here is derived from an EMBL/GenBank/DDBJ whole genome shotgun (WGS) entry which is preliminary data.</text>
</comment>
<dbReference type="Proteomes" id="UP001595621">
    <property type="component" value="Unassembled WGS sequence"/>
</dbReference>
<keyword evidence="5 6" id="KW-0472">Membrane</keyword>
<evidence type="ECO:0000256" key="4">
    <source>
        <dbReference type="ARBA" id="ARBA00022989"/>
    </source>
</evidence>
<dbReference type="RefSeq" id="WP_248933921.1">
    <property type="nucleotide sequence ID" value="NZ_JAKILF010000001.1"/>
</dbReference>
<keyword evidence="2" id="KW-1003">Cell membrane</keyword>
<dbReference type="PANTHER" id="PTHR30294:SF47">
    <property type="entry name" value="INNER MEMBRANE TRANSPORT PERMEASE YHHJ"/>
    <property type="match status" value="1"/>
</dbReference>
<sequence length="400" mass="43986">MMLEPIRREWRALLKDPWLLALVSYLPLLLALGLWGLFSAAVPRELPVALVDLDQTQLSRALGRHIQASPASLPLSYNSEADAIDAMKRGKVFGMVIIPSQFSARLQSGKQPTLEIRYNGQFLLVGKLLNSNLQQSLAPALQQLARTQLLAKGVPSVQVGVNVSPIQFQITPLYNQASNYVAFLMPPLLIALFQIVGMLIFVNALNRELDTSGYGNWLANWGSNLTVKWLVYLPLALLQSAVMMVFLYGYQGMPINGGFGWLVLAQAVMLSAVFLWVSTIFFLLQDKARVVSFCTALFAPAFAFMGATFPVHEMPELAKLWRILMPSSHYIESQIAVVSYGLGTLVGTGADVLNELAGYWGFLLLFIPIGALATLRKRQWQNNALVVTNTGSSKPSGEEA</sequence>
<feature type="transmembrane region" description="Helical" evidence="6">
    <location>
        <begin position="18"/>
        <end position="38"/>
    </location>
</feature>
<evidence type="ECO:0000256" key="6">
    <source>
        <dbReference type="SAM" id="Phobius"/>
    </source>
</evidence>
<evidence type="ECO:0000256" key="3">
    <source>
        <dbReference type="ARBA" id="ARBA00022692"/>
    </source>
</evidence>
<keyword evidence="4 6" id="KW-1133">Transmembrane helix</keyword>
<proteinExistence type="predicted"/>
<feature type="transmembrane region" description="Helical" evidence="6">
    <location>
        <begin position="180"/>
        <end position="202"/>
    </location>
</feature>
<evidence type="ECO:0000256" key="2">
    <source>
        <dbReference type="ARBA" id="ARBA00022475"/>
    </source>
</evidence>
<evidence type="ECO:0000313" key="9">
    <source>
        <dbReference type="Proteomes" id="UP001595621"/>
    </source>
</evidence>
<gene>
    <name evidence="8" type="ORF">ACFOE0_17665</name>
</gene>
<evidence type="ECO:0000256" key="5">
    <source>
        <dbReference type="ARBA" id="ARBA00023136"/>
    </source>
</evidence>
<name>A0ABV7GIE5_9GAMM</name>
<dbReference type="PANTHER" id="PTHR30294">
    <property type="entry name" value="MEMBRANE COMPONENT OF ABC TRANSPORTER YHHJ-RELATED"/>
    <property type="match status" value="1"/>
</dbReference>
<feature type="transmembrane region" description="Helical" evidence="6">
    <location>
        <begin position="356"/>
        <end position="375"/>
    </location>
</feature>
<evidence type="ECO:0000256" key="1">
    <source>
        <dbReference type="ARBA" id="ARBA00004651"/>
    </source>
</evidence>
<evidence type="ECO:0000313" key="8">
    <source>
        <dbReference type="EMBL" id="MFC3139989.1"/>
    </source>
</evidence>
<evidence type="ECO:0000259" key="7">
    <source>
        <dbReference type="Pfam" id="PF12698"/>
    </source>
</evidence>
<protein>
    <submittedName>
        <fullName evidence="8">ABC transporter permease</fullName>
    </submittedName>
</protein>
<keyword evidence="3 6" id="KW-0812">Transmembrane</keyword>